<dbReference type="Proteomes" id="UP000036681">
    <property type="component" value="Unplaced"/>
</dbReference>
<proteinExistence type="predicted"/>
<protein>
    <submittedName>
        <fullName evidence="2">Ovule protein</fullName>
    </submittedName>
</protein>
<evidence type="ECO:0000313" key="1">
    <source>
        <dbReference type="Proteomes" id="UP000036681"/>
    </source>
</evidence>
<accession>A0A0M3IA71</accession>
<evidence type="ECO:0000313" key="2">
    <source>
        <dbReference type="WBParaSite" id="ALUE_0001443801-mRNA-1"/>
    </source>
</evidence>
<reference evidence="2" key="1">
    <citation type="submission" date="2017-02" db="UniProtKB">
        <authorList>
            <consortium name="WormBaseParasite"/>
        </authorList>
    </citation>
    <scope>IDENTIFICATION</scope>
</reference>
<keyword evidence="1" id="KW-1185">Reference proteome</keyword>
<sequence length="54" mass="6076">VFKSLQLLLPHVQLPSTGHLNKTLETITSTNIAEHYSRRPPLCKQSYLKFSPAA</sequence>
<dbReference type="AlphaFoldDB" id="A0A0M3IA71"/>
<dbReference type="WBParaSite" id="ALUE_0001443801-mRNA-1">
    <property type="protein sequence ID" value="ALUE_0001443801-mRNA-1"/>
    <property type="gene ID" value="ALUE_0001443801"/>
</dbReference>
<organism evidence="1 2">
    <name type="scientific">Ascaris lumbricoides</name>
    <name type="common">Giant roundworm</name>
    <dbReference type="NCBI Taxonomy" id="6252"/>
    <lineage>
        <taxon>Eukaryota</taxon>
        <taxon>Metazoa</taxon>
        <taxon>Ecdysozoa</taxon>
        <taxon>Nematoda</taxon>
        <taxon>Chromadorea</taxon>
        <taxon>Rhabditida</taxon>
        <taxon>Spirurina</taxon>
        <taxon>Ascaridomorpha</taxon>
        <taxon>Ascaridoidea</taxon>
        <taxon>Ascarididae</taxon>
        <taxon>Ascaris</taxon>
    </lineage>
</organism>
<name>A0A0M3IA71_ASCLU</name>